<proteinExistence type="predicted"/>
<accession>A0A6M2DJ48</accession>
<evidence type="ECO:0000313" key="1">
    <source>
        <dbReference type="EMBL" id="NOV45081.1"/>
    </source>
</evidence>
<reference evidence="1" key="1">
    <citation type="submission" date="2020-03" db="EMBL/GenBank/DDBJ databases">
        <title>Transcriptomic Profiling of the Digestive Tract of the Rat Flea, Xenopsylla cheopis, Following Blood Feeding and Infection with Yersinia pestis.</title>
        <authorList>
            <person name="Bland D.M."/>
            <person name="Martens C.A."/>
            <person name="Virtaneva K."/>
            <person name="Kanakabandi K."/>
            <person name="Long D."/>
            <person name="Rosenke R."/>
            <person name="Saturday G.A."/>
            <person name="Hoyt F.H."/>
            <person name="Bruno D.P."/>
            <person name="Ribeiro J.M.C."/>
            <person name="Hinnebusch J."/>
        </authorList>
    </citation>
    <scope>NUCLEOTIDE SEQUENCE</scope>
</reference>
<dbReference type="EMBL" id="GIIL01001355">
    <property type="protein sequence ID" value="NOV45081.1"/>
    <property type="molecule type" value="Transcribed_RNA"/>
</dbReference>
<dbReference type="AlphaFoldDB" id="A0A6M2DJ48"/>
<organism evidence="1">
    <name type="scientific">Xenopsylla cheopis</name>
    <name type="common">Oriental rat flea</name>
    <name type="synonym">Pulex cheopis</name>
    <dbReference type="NCBI Taxonomy" id="163159"/>
    <lineage>
        <taxon>Eukaryota</taxon>
        <taxon>Metazoa</taxon>
        <taxon>Ecdysozoa</taxon>
        <taxon>Arthropoda</taxon>
        <taxon>Hexapoda</taxon>
        <taxon>Insecta</taxon>
        <taxon>Pterygota</taxon>
        <taxon>Neoptera</taxon>
        <taxon>Endopterygota</taxon>
        <taxon>Siphonaptera</taxon>
        <taxon>Pulicidae</taxon>
        <taxon>Xenopsyllinae</taxon>
        <taxon>Xenopsylla</taxon>
    </lineage>
</organism>
<sequence>MSHTYAKGLSFLFLHYIHFENSFLVGKCLLKKACTLPSDIFKMSAISLFGFPKRFGCLFYGYRCIHLNEPSRAFSIVSVCTGTFKISKSLLHRLLRWGRVQMTFIKQCFGCDSTFTHQNSD</sequence>
<name>A0A6M2DJ48_XENCH</name>
<protein>
    <submittedName>
        <fullName evidence="1">Putative product</fullName>
    </submittedName>
</protein>